<dbReference type="Proteomes" id="UP000279600">
    <property type="component" value="Chromosome"/>
</dbReference>
<dbReference type="PANTHER" id="PTHR43630:SF1">
    <property type="entry name" value="POLY-BETA-1,6-N-ACETYL-D-GLUCOSAMINE SYNTHASE"/>
    <property type="match status" value="1"/>
</dbReference>
<gene>
    <name evidence="6" type="ORF">EJ995_12670</name>
</gene>
<dbReference type="KEGG" id="noj:EJ995_12670"/>
<dbReference type="SUPFAM" id="SSF53448">
    <property type="entry name" value="Nucleotide-diphospho-sugar transferases"/>
    <property type="match status" value="1"/>
</dbReference>
<evidence type="ECO:0000313" key="7">
    <source>
        <dbReference type="Proteomes" id="UP000279600"/>
    </source>
</evidence>
<evidence type="ECO:0000259" key="5">
    <source>
        <dbReference type="Pfam" id="PF00535"/>
    </source>
</evidence>
<evidence type="ECO:0000256" key="2">
    <source>
        <dbReference type="ARBA" id="ARBA00022676"/>
    </source>
</evidence>
<dbReference type="InterPro" id="IPR001173">
    <property type="entry name" value="Glyco_trans_2-like"/>
</dbReference>
<comment type="similarity">
    <text evidence="1">Belongs to the glycosyltransferase 2 family.</text>
</comment>
<dbReference type="OrthoDB" id="9800276at2"/>
<organism evidence="6 7">
    <name type="scientific">Nonlabens ponticola</name>
    <dbReference type="NCBI Taxonomy" id="2496866"/>
    <lineage>
        <taxon>Bacteria</taxon>
        <taxon>Pseudomonadati</taxon>
        <taxon>Bacteroidota</taxon>
        <taxon>Flavobacteriia</taxon>
        <taxon>Flavobacteriales</taxon>
        <taxon>Flavobacteriaceae</taxon>
        <taxon>Nonlabens</taxon>
    </lineage>
</organism>
<feature type="transmembrane region" description="Helical" evidence="4">
    <location>
        <begin position="336"/>
        <end position="360"/>
    </location>
</feature>
<keyword evidence="4" id="KW-1133">Transmembrane helix</keyword>
<dbReference type="InterPro" id="IPR029044">
    <property type="entry name" value="Nucleotide-diphossugar_trans"/>
</dbReference>
<dbReference type="GO" id="GO:0016757">
    <property type="term" value="F:glycosyltransferase activity"/>
    <property type="evidence" value="ECO:0007669"/>
    <property type="project" value="UniProtKB-KW"/>
</dbReference>
<keyword evidence="3 6" id="KW-0808">Transferase</keyword>
<proteinExistence type="inferred from homology"/>
<accession>A0A3S9N122</accession>
<evidence type="ECO:0000256" key="4">
    <source>
        <dbReference type="SAM" id="Phobius"/>
    </source>
</evidence>
<keyword evidence="4" id="KW-0812">Transmembrane</keyword>
<dbReference type="Gene3D" id="3.90.550.10">
    <property type="entry name" value="Spore Coat Polysaccharide Biosynthesis Protein SpsA, Chain A"/>
    <property type="match status" value="1"/>
</dbReference>
<dbReference type="RefSeq" id="WP_126448750.1">
    <property type="nucleotide sequence ID" value="NZ_CP034549.1"/>
</dbReference>
<dbReference type="EMBL" id="CP034549">
    <property type="protein sequence ID" value="AZQ45042.1"/>
    <property type="molecule type" value="Genomic_DNA"/>
</dbReference>
<dbReference type="AlphaFoldDB" id="A0A3S9N122"/>
<feature type="transmembrane region" description="Helical" evidence="4">
    <location>
        <begin position="281"/>
        <end position="299"/>
    </location>
</feature>
<keyword evidence="7" id="KW-1185">Reference proteome</keyword>
<reference evidence="6 7" key="1">
    <citation type="submission" date="2018-12" db="EMBL/GenBank/DDBJ databases">
        <title>Complete genome of Nonlabens sp. MJ115.</title>
        <authorList>
            <person name="Choi H.S."/>
            <person name="Jung J."/>
        </authorList>
    </citation>
    <scope>NUCLEOTIDE SEQUENCE [LARGE SCALE GENOMIC DNA]</scope>
    <source>
        <strain evidence="6 7">MJ115</strain>
    </source>
</reference>
<evidence type="ECO:0000256" key="1">
    <source>
        <dbReference type="ARBA" id="ARBA00006739"/>
    </source>
</evidence>
<evidence type="ECO:0000313" key="6">
    <source>
        <dbReference type="EMBL" id="AZQ45042.1"/>
    </source>
</evidence>
<sequence length="367" mass="41706">MLDVFFYLLLGCVLINTFYYFYFSKAATQPEIEHTKSSQPVSIIVCSKNEQENLKELVPLLISQDHPDYEIILINDASSDDTRFVIEGFAATHNNIHLVNVVNNENFWGNKKYALTLGIKKATHDHLVFIDADCRPDSNLWLSHMARPLSTGSDITLGYGGYEFVPKSLLNGLIRFETVFTALQYLGYALRGNAYMGVGRNLAYTSTLFYEQSGFMSHMHIMGGDDDLFVNSASRKANVAVASHPDSFTYSKPKTSWKSWWTQKRRHLKVSKHYRGKHKSALGLFFLSQILFFIVATLALVLSSYWLAILALILCRYVVVYVVMGKGLLRFRESGLIPYIALLEIMLIVAQLGIFTSNLIDKPKHWK</sequence>
<keyword evidence="4" id="KW-0472">Membrane</keyword>
<dbReference type="Pfam" id="PF00535">
    <property type="entry name" value="Glycos_transf_2"/>
    <property type="match status" value="1"/>
</dbReference>
<feature type="transmembrane region" description="Helical" evidence="4">
    <location>
        <begin position="6"/>
        <end position="23"/>
    </location>
</feature>
<protein>
    <submittedName>
        <fullName evidence="6">Glycosyltransferase</fullName>
    </submittedName>
</protein>
<name>A0A3S9N122_9FLAO</name>
<keyword evidence="2" id="KW-0328">Glycosyltransferase</keyword>
<dbReference type="PANTHER" id="PTHR43630">
    <property type="entry name" value="POLY-BETA-1,6-N-ACETYL-D-GLUCOSAMINE SYNTHASE"/>
    <property type="match status" value="1"/>
</dbReference>
<feature type="transmembrane region" description="Helical" evidence="4">
    <location>
        <begin position="305"/>
        <end position="324"/>
    </location>
</feature>
<feature type="domain" description="Glycosyltransferase 2-like" evidence="5">
    <location>
        <begin position="42"/>
        <end position="158"/>
    </location>
</feature>
<evidence type="ECO:0000256" key="3">
    <source>
        <dbReference type="ARBA" id="ARBA00022679"/>
    </source>
</evidence>